<dbReference type="HAMAP" id="MF_00144">
    <property type="entry name" value="tRNA_thiouridyl_MnmA"/>
    <property type="match status" value="1"/>
</dbReference>
<dbReference type="Gene3D" id="2.40.30.10">
    <property type="entry name" value="Translation factors"/>
    <property type="match status" value="1"/>
</dbReference>
<dbReference type="CDD" id="cd01998">
    <property type="entry name" value="MnmA_TRMU-like"/>
    <property type="match status" value="1"/>
</dbReference>
<dbReference type="InterPro" id="IPR004506">
    <property type="entry name" value="MnmA-like"/>
</dbReference>
<keyword evidence="7" id="KW-1015">Disulfide bond</keyword>
<dbReference type="GO" id="GO:0005737">
    <property type="term" value="C:cytoplasm"/>
    <property type="evidence" value="ECO:0007669"/>
    <property type="project" value="UniProtKB-SubCell"/>
</dbReference>
<gene>
    <name evidence="9 12" type="primary">mnmA</name>
    <name evidence="12" type="ORF">MPNT_60037</name>
</gene>
<dbReference type="PANTHER" id="PTHR11933">
    <property type="entry name" value="TRNA 5-METHYLAMINOMETHYL-2-THIOURIDYLATE -METHYLTRANSFERASE"/>
    <property type="match status" value="1"/>
</dbReference>
<proteinExistence type="inferred from homology"/>
<feature type="region of interest" description="Interaction with tRNA" evidence="9">
    <location>
        <begin position="156"/>
        <end position="158"/>
    </location>
</feature>
<comment type="subcellular location">
    <subcellularLocation>
        <location evidence="9">Cytoplasm</location>
    </subcellularLocation>
</comment>
<feature type="site" description="Interaction with tRNA" evidence="9">
    <location>
        <position position="346"/>
    </location>
</feature>
<dbReference type="PANTHER" id="PTHR11933:SF5">
    <property type="entry name" value="MITOCHONDRIAL TRNA-SPECIFIC 2-THIOURIDYLASE 1"/>
    <property type="match status" value="1"/>
</dbReference>
<feature type="binding site" evidence="9">
    <location>
        <position position="42"/>
    </location>
    <ligand>
        <name>ATP</name>
        <dbReference type="ChEBI" id="CHEBI:30616"/>
    </ligand>
</feature>
<evidence type="ECO:0000256" key="5">
    <source>
        <dbReference type="ARBA" id="ARBA00022840"/>
    </source>
</evidence>
<feature type="domain" description="tRNA-specific 2-thiouridylase MnmA-like central" evidence="11">
    <location>
        <begin position="216"/>
        <end position="279"/>
    </location>
</feature>
<evidence type="ECO:0000256" key="1">
    <source>
        <dbReference type="ARBA" id="ARBA00022555"/>
    </source>
</evidence>
<dbReference type="NCBIfam" id="NF001138">
    <property type="entry name" value="PRK00143.1"/>
    <property type="match status" value="1"/>
</dbReference>
<feature type="binding site" evidence="9">
    <location>
        <begin position="16"/>
        <end position="23"/>
    </location>
    <ligand>
        <name>ATP</name>
        <dbReference type="ChEBI" id="CHEBI:30616"/>
    </ligand>
</feature>
<keyword evidence="1 9" id="KW-0820">tRNA-binding</keyword>
<comment type="catalytic activity">
    <reaction evidence="8 9">
        <text>S-sulfanyl-L-cysteinyl-[protein] + uridine(34) in tRNA + AH2 + ATP = 2-thiouridine(34) in tRNA + L-cysteinyl-[protein] + A + AMP + diphosphate + H(+)</text>
        <dbReference type="Rhea" id="RHEA:47032"/>
        <dbReference type="Rhea" id="RHEA-COMP:10131"/>
        <dbReference type="Rhea" id="RHEA-COMP:11726"/>
        <dbReference type="Rhea" id="RHEA-COMP:11727"/>
        <dbReference type="Rhea" id="RHEA-COMP:11728"/>
        <dbReference type="ChEBI" id="CHEBI:13193"/>
        <dbReference type="ChEBI" id="CHEBI:15378"/>
        <dbReference type="ChEBI" id="CHEBI:17499"/>
        <dbReference type="ChEBI" id="CHEBI:29950"/>
        <dbReference type="ChEBI" id="CHEBI:30616"/>
        <dbReference type="ChEBI" id="CHEBI:33019"/>
        <dbReference type="ChEBI" id="CHEBI:61963"/>
        <dbReference type="ChEBI" id="CHEBI:65315"/>
        <dbReference type="ChEBI" id="CHEBI:87170"/>
        <dbReference type="ChEBI" id="CHEBI:456215"/>
        <dbReference type="EC" id="2.8.1.13"/>
    </reaction>
</comment>
<organism evidence="12 13">
    <name type="scientific">Candidatus Methylacidithermus pantelleriae</name>
    <dbReference type="NCBI Taxonomy" id="2744239"/>
    <lineage>
        <taxon>Bacteria</taxon>
        <taxon>Pseudomonadati</taxon>
        <taxon>Verrucomicrobiota</taxon>
        <taxon>Methylacidiphilae</taxon>
        <taxon>Methylacidiphilales</taxon>
        <taxon>Methylacidiphilaceae</taxon>
        <taxon>Candidatus Methylacidithermus</taxon>
    </lineage>
</organism>
<dbReference type="Gene3D" id="3.40.50.620">
    <property type="entry name" value="HUPs"/>
    <property type="match status" value="1"/>
</dbReference>
<dbReference type="Proteomes" id="UP000663859">
    <property type="component" value="Unassembled WGS sequence"/>
</dbReference>
<dbReference type="GO" id="GO:0103016">
    <property type="term" value="F:tRNA-uridine 2-sulfurtransferase activity"/>
    <property type="evidence" value="ECO:0007669"/>
    <property type="project" value="UniProtKB-EC"/>
</dbReference>
<keyword evidence="13" id="KW-1185">Reference proteome</keyword>
<keyword evidence="6 9" id="KW-0694">RNA-binding</keyword>
<dbReference type="InterPro" id="IPR014729">
    <property type="entry name" value="Rossmann-like_a/b/a_fold"/>
</dbReference>
<feature type="site" description="Interaction with tRNA" evidence="9">
    <location>
        <position position="135"/>
    </location>
</feature>
<feature type="active site" description="Cysteine persulfide intermediate" evidence="9">
    <location>
        <position position="206"/>
    </location>
</feature>
<dbReference type="EC" id="2.8.1.13" evidence="9"/>
<evidence type="ECO:0000256" key="8">
    <source>
        <dbReference type="ARBA" id="ARBA00051542"/>
    </source>
</evidence>
<comment type="function">
    <text evidence="9">Catalyzes the 2-thiolation of uridine at the wobble position (U34) of tRNA, leading to the formation of s(2)U34.</text>
</comment>
<dbReference type="EMBL" id="CAJNOB010000056">
    <property type="protein sequence ID" value="CAF0703583.1"/>
    <property type="molecule type" value="Genomic_DNA"/>
</dbReference>
<evidence type="ECO:0000256" key="9">
    <source>
        <dbReference type="HAMAP-Rule" id="MF_00144"/>
    </source>
</evidence>
<dbReference type="GO" id="GO:0005524">
    <property type="term" value="F:ATP binding"/>
    <property type="evidence" value="ECO:0007669"/>
    <property type="project" value="UniProtKB-KW"/>
</dbReference>
<keyword evidence="9" id="KW-0963">Cytoplasm</keyword>
<evidence type="ECO:0000256" key="4">
    <source>
        <dbReference type="ARBA" id="ARBA00022741"/>
    </source>
</evidence>
<dbReference type="Pfam" id="PF20258">
    <property type="entry name" value="tRNA_Me_trans_C"/>
    <property type="match status" value="1"/>
</dbReference>
<dbReference type="AlphaFoldDB" id="A0A8J2BKT6"/>
<evidence type="ECO:0000256" key="3">
    <source>
        <dbReference type="ARBA" id="ARBA00022694"/>
    </source>
</evidence>
<keyword evidence="3 9" id="KW-0819">tRNA processing</keyword>
<feature type="domain" description="tRNA-specific 2-thiouridylase MnmA-like C-terminal" evidence="10">
    <location>
        <begin position="288"/>
        <end position="362"/>
    </location>
</feature>
<dbReference type="InterPro" id="IPR023382">
    <property type="entry name" value="MnmA-like_central_sf"/>
</dbReference>
<dbReference type="SUPFAM" id="SSF52402">
    <property type="entry name" value="Adenine nucleotide alpha hydrolases-like"/>
    <property type="match status" value="1"/>
</dbReference>
<feature type="active site" description="Nucleophile" evidence="9">
    <location>
        <position position="110"/>
    </location>
</feature>
<dbReference type="Pfam" id="PF20259">
    <property type="entry name" value="tRNA_Me_trans_M"/>
    <property type="match status" value="1"/>
</dbReference>
<protein>
    <recommendedName>
        <fullName evidence="9">tRNA-specific 2-thiouridylase MnmA</fullName>
        <ecNumber evidence="9">2.8.1.13</ecNumber>
    </recommendedName>
</protein>
<evidence type="ECO:0000256" key="2">
    <source>
        <dbReference type="ARBA" id="ARBA00022679"/>
    </source>
</evidence>
<dbReference type="NCBIfam" id="TIGR00420">
    <property type="entry name" value="trmU"/>
    <property type="match status" value="1"/>
</dbReference>
<comment type="similarity">
    <text evidence="9">Belongs to the MnmA/TRMU family.</text>
</comment>
<dbReference type="InterPro" id="IPR046885">
    <property type="entry name" value="MnmA-like_C"/>
</dbReference>
<evidence type="ECO:0000256" key="6">
    <source>
        <dbReference type="ARBA" id="ARBA00022884"/>
    </source>
</evidence>
<feature type="binding site" evidence="9">
    <location>
        <position position="134"/>
    </location>
    <ligand>
        <name>ATP</name>
        <dbReference type="ChEBI" id="CHEBI:30616"/>
    </ligand>
</feature>
<dbReference type="Gene3D" id="2.30.30.280">
    <property type="entry name" value="Adenine nucleotide alpha hydrolases-like domains"/>
    <property type="match status" value="1"/>
</dbReference>
<evidence type="ECO:0000256" key="7">
    <source>
        <dbReference type="ARBA" id="ARBA00023157"/>
    </source>
</evidence>
<evidence type="ECO:0000313" key="12">
    <source>
        <dbReference type="EMBL" id="CAF0703583.1"/>
    </source>
</evidence>
<dbReference type="RefSeq" id="WP_174582487.1">
    <property type="nucleotide sequence ID" value="NZ_CAJNOB010000056.1"/>
</dbReference>
<name>A0A8J2BKT6_9BACT</name>
<accession>A0A8J2BKT6</accession>
<evidence type="ECO:0000259" key="10">
    <source>
        <dbReference type="Pfam" id="PF20258"/>
    </source>
</evidence>
<reference evidence="12" key="1">
    <citation type="submission" date="2021-02" db="EMBL/GenBank/DDBJ databases">
        <authorList>
            <person name="Cremers G."/>
            <person name="Picone N."/>
        </authorList>
    </citation>
    <scope>NUCLEOTIDE SEQUENCE</scope>
    <source>
        <strain evidence="12">PQ17</strain>
    </source>
</reference>
<keyword evidence="5 9" id="KW-0067">ATP-binding</keyword>
<keyword evidence="2 9" id="KW-0808">Transferase</keyword>
<dbReference type="GO" id="GO:0002143">
    <property type="term" value="P:tRNA wobble position uridine thiolation"/>
    <property type="evidence" value="ECO:0007669"/>
    <property type="project" value="TreeGrafter"/>
</dbReference>
<dbReference type="Pfam" id="PF03054">
    <property type="entry name" value="tRNA_Me_trans"/>
    <property type="match status" value="1"/>
</dbReference>
<keyword evidence="4 9" id="KW-0547">Nucleotide-binding</keyword>
<dbReference type="InterPro" id="IPR046884">
    <property type="entry name" value="MnmA-like_central"/>
</dbReference>
<evidence type="ECO:0000313" key="13">
    <source>
        <dbReference type="Proteomes" id="UP000663859"/>
    </source>
</evidence>
<comment type="caution">
    <text evidence="9">Lacks conserved residue(s) required for the propagation of feature annotation.</text>
</comment>
<dbReference type="GO" id="GO:0000049">
    <property type="term" value="F:tRNA binding"/>
    <property type="evidence" value="ECO:0007669"/>
    <property type="project" value="UniProtKB-KW"/>
</dbReference>
<dbReference type="FunFam" id="3.40.50.620:FF:000115">
    <property type="entry name" value="tRNA-specific 2-thiouridylase MnmA"/>
    <property type="match status" value="1"/>
</dbReference>
<comment type="caution">
    <text evidence="12">The sequence shown here is derived from an EMBL/GenBank/DDBJ whole genome shotgun (WGS) entry which is preliminary data.</text>
</comment>
<sequence>MTVLTPGLRSRRVVVGMSGGVDSSVAAYLLQQEGWEVIGVTLKVWTDSCLARASDKCCGPGAIADARQVAAALGIPHYVLDESEVFERVVVNRFISAYQEGKTPNPCTVCNQSIKFGRLLGKARLLGASYVATGHYARIQKSEKGSLLLRAVDREKDQSYFLFRLNQHQLSSILFPLGELTKCQVRHLAREAGLKVHDKEESQEICFVPGKDYKRFLLQRLGRPGFRKGPIFSKEGRWLGWHEGIECYTVGQRKGLPGGQGRPLYVLEIVPETHALVVGYWEDLFQENFWVEDVVWITQEPAPGTEVEIKIRHNVPPTLGWIFPERGKNRVKVKFETPQPAVSPGQAAVFYQGDIVLGGGWIERPLSQRTWQDETPIGFRND</sequence>
<evidence type="ECO:0000259" key="11">
    <source>
        <dbReference type="Pfam" id="PF20259"/>
    </source>
</evidence>